<accession>A0ABU1M4P5</accession>
<protein>
    <recommendedName>
        <fullName evidence="3">Entry exclusion lipoprotein TrbK</fullName>
    </recommendedName>
</protein>
<comment type="caution">
    <text evidence="1">The sequence shown here is derived from an EMBL/GenBank/DDBJ whole genome shotgun (WGS) entry which is preliminary data.</text>
</comment>
<evidence type="ECO:0008006" key="3">
    <source>
        <dbReference type="Google" id="ProtNLM"/>
    </source>
</evidence>
<dbReference type="RefSeq" id="WP_310010206.1">
    <property type="nucleotide sequence ID" value="NZ_JAVDQT010000001.1"/>
</dbReference>
<proteinExistence type="predicted"/>
<organism evidence="1 2">
    <name type="scientific">Brucella pseudogrignonensis</name>
    <dbReference type="NCBI Taxonomy" id="419475"/>
    <lineage>
        <taxon>Bacteria</taxon>
        <taxon>Pseudomonadati</taxon>
        <taxon>Pseudomonadota</taxon>
        <taxon>Alphaproteobacteria</taxon>
        <taxon>Hyphomicrobiales</taxon>
        <taxon>Brucellaceae</taxon>
        <taxon>Brucella/Ochrobactrum group</taxon>
        <taxon>Brucella</taxon>
    </lineage>
</organism>
<name>A0ABU1M4P5_9HYPH</name>
<sequence length="74" mass="8266">MKLLIGAACIAIIAFVGYYFWNAQKDERQQFAANCHSIALNGPPDETPSDKRLASKRIQDCVDFLKTGKLPTKH</sequence>
<gene>
    <name evidence="1" type="ORF">J2782_000711</name>
</gene>
<dbReference type="Proteomes" id="UP001184614">
    <property type="component" value="Unassembled WGS sequence"/>
</dbReference>
<evidence type="ECO:0000313" key="1">
    <source>
        <dbReference type="EMBL" id="MDR6431006.1"/>
    </source>
</evidence>
<evidence type="ECO:0000313" key="2">
    <source>
        <dbReference type="Proteomes" id="UP001184614"/>
    </source>
</evidence>
<dbReference type="EMBL" id="JAVDQT010000001">
    <property type="protein sequence ID" value="MDR6431006.1"/>
    <property type="molecule type" value="Genomic_DNA"/>
</dbReference>
<keyword evidence="2" id="KW-1185">Reference proteome</keyword>
<reference evidence="1 2" key="1">
    <citation type="submission" date="2023-07" db="EMBL/GenBank/DDBJ databases">
        <title>Sorghum-associated microbial communities from plants grown in Nebraska, USA.</title>
        <authorList>
            <person name="Schachtman D."/>
        </authorList>
    </citation>
    <scope>NUCLEOTIDE SEQUENCE [LARGE SCALE GENOMIC DNA]</scope>
    <source>
        <strain evidence="1 2">DS1730</strain>
    </source>
</reference>